<reference evidence="1" key="1">
    <citation type="submission" date="2021-02" db="EMBL/GenBank/DDBJ databases">
        <authorList>
            <person name="Dougan E. K."/>
            <person name="Rhodes N."/>
            <person name="Thang M."/>
            <person name="Chan C."/>
        </authorList>
    </citation>
    <scope>NUCLEOTIDE SEQUENCE</scope>
</reference>
<evidence type="ECO:0000313" key="2">
    <source>
        <dbReference type="Proteomes" id="UP000649617"/>
    </source>
</evidence>
<gene>
    <name evidence="1" type="ORF">SPIL2461_LOCUS10593</name>
</gene>
<dbReference type="OrthoDB" id="413707at2759"/>
<feature type="non-terminal residue" evidence="1">
    <location>
        <position position="1"/>
    </location>
</feature>
<dbReference type="Proteomes" id="UP000649617">
    <property type="component" value="Unassembled WGS sequence"/>
</dbReference>
<evidence type="ECO:0000313" key="1">
    <source>
        <dbReference type="EMBL" id="CAE7433446.1"/>
    </source>
</evidence>
<sequence>VHKAELSGNPDFDNRAAWSAIVSSPCPLASLVNFYLGFLDGSNVCERSLGRMSKLKQQHLGPLEEDGITISMLLELYEDGPQSGTGLATRNVCSDVFDRDHVFLEPTDFLIDCGQLWRQKFGSRFKLYKTRSDIGKSRAKQSGSLVSLRRAQASAADTLAAKASNKSGEDTTIFDGLKRKHLPDTVSLEQNPKFNDKLKDLRAMDQRRQQRHQVLAQRRKQLPRGSPFQVGQVRRAKLVSDVGSNDTGRAYYASRSTLRVVDILPQPVQLSKKHGSQTLDVWRPASSSSLKDALAKVKQCHLLLVEKDSRLHTSPRATVFLANMCHGNLMHYLMRGQSIGQSAAIPCRAYSAQLRPLFEQIVFASLALGKATIDMAAWAKSAPACLHKASYMTAACHIMVTADFEEKHKATTRMINDICSTILVFDSGSILPLVPATSV</sequence>
<name>A0A812RFF4_SYMPI</name>
<keyword evidence="2" id="KW-1185">Reference proteome</keyword>
<accession>A0A812RFF4</accession>
<proteinExistence type="predicted"/>
<dbReference type="AlphaFoldDB" id="A0A812RFF4"/>
<dbReference type="EMBL" id="CAJNIZ010019914">
    <property type="protein sequence ID" value="CAE7433446.1"/>
    <property type="molecule type" value="Genomic_DNA"/>
</dbReference>
<comment type="caution">
    <text evidence="1">The sequence shown here is derived from an EMBL/GenBank/DDBJ whole genome shotgun (WGS) entry which is preliminary data.</text>
</comment>
<organism evidence="1 2">
    <name type="scientific">Symbiodinium pilosum</name>
    <name type="common">Dinoflagellate</name>
    <dbReference type="NCBI Taxonomy" id="2952"/>
    <lineage>
        <taxon>Eukaryota</taxon>
        <taxon>Sar</taxon>
        <taxon>Alveolata</taxon>
        <taxon>Dinophyceae</taxon>
        <taxon>Suessiales</taxon>
        <taxon>Symbiodiniaceae</taxon>
        <taxon>Symbiodinium</taxon>
    </lineage>
</organism>
<protein>
    <submittedName>
        <fullName evidence="1">Uncharacterized protein</fullName>
    </submittedName>
</protein>